<dbReference type="PANTHER" id="PTHR32114">
    <property type="entry name" value="ABC TRANSPORTER ABCH.3"/>
    <property type="match status" value="1"/>
</dbReference>
<dbReference type="AlphaFoldDB" id="A0A942Z3U2"/>
<dbReference type="Gene3D" id="3.40.50.300">
    <property type="entry name" value="P-loop containing nucleotide triphosphate hydrolases"/>
    <property type="match status" value="2"/>
</dbReference>
<comment type="subunit">
    <text evidence="2">Heterodimer of SbcC and SbcD.</text>
</comment>
<evidence type="ECO:0000259" key="5">
    <source>
        <dbReference type="Pfam" id="PF13476"/>
    </source>
</evidence>
<organism evidence="6 7">
    <name type="scientific">Lederbergia citrea</name>
    <dbReference type="NCBI Taxonomy" id="2833581"/>
    <lineage>
        <taxon>Bacteria</taxon>
        <taxon>Bacillati</taxon>
        <taxon>Bacillota</taxon>
        <taxon>Bacilli</taxon>
        <taxon>Bacillales</taxon>
        <taxon>Bacillaceae</taxon>
        <taxon>Lederbergia</taxon>
    </lineage>
</organism>
<dbReference type="PANTHER" id="PTHR32114:SF2">
    <property type="entry name" value="ABC TRANSPORTER ABCH.3"/>
    <property type="match status" value="1"/>
</dbReference>
<feature type="coiled-coil region" evidence="4">
    <location>
        <begin position="255"/>
        <end position="349"/>
    </location>
</feature>
<dbReference type="SUPFAM" id="SSF52540">
    <property type="entry name" value="P-loop containing nucleoside triphosphate hydrolases"/>
    <property type="match status" value="1"/>
</dbReference>
<sequence length="1044" mass="120206">MRPIKLMMQAFGPYAGKEMIDFSQLGNRTMFVISGKTGSGKTTIFDGISFAIYGRASGDDRMGTDLRSQFASDEWVTEVSLEFTLRGERYYIWRSPQQEKKKSRGDGYTTINAKAELYIVDEQGERRLLAANVRETDEKIKEIIQLDANQFRQILMIPQGDFRKLLTSDSKEKEGILQRLFRTEQYKRIEEKLKVDANVLKRQVEAGTAERSRVLRNIVTYGNEQMIAALMEEPLNDAHILSLITDILREMYSDLDVLVQSIEEQKQKRDEAKRRVDAAEDILKQMGVRDELMNRKKELQAKENDIETLKTKSEMAQKANKLQHQESLCQRLKKELDNAEMRLDADLKQKKIIDEQLLKAKEKLSYEENRMDVKEKLNSELFQLKNLREDVYSFASRKSGLLKIEKEVLSYRDKIIDEKKAFATKSELSREKEKTLKELRQLQIKVYELEKTITTIENALSHLTILDQSTKKLAEIENQVKLKTNELEKVKRVSEDARETLNTIEQHWLKGQAGHIAGTLSDGHPCPVCGSSNHPFPAEQSIDNPTENDLKLAKSAVDKAYVELSEIEGSRQKFMAEAEFLQGKIDETLAGTVHYIPGFKMEMKDVYLQSYKKDLSEKKHLLGEYSKEIKQIPALEIQVNEMEKELEQMEKEIVDLAELERQRSISYSETAAEVNNLSRLIPNELKDIKKYDEKVAGIDAEIKKMNKDFETAREFFTKTSEELAVINGKIDHVKAQVHSANEALTIEREKFIEMLDEEEFDSYKHYHESKKTSAEINMMDEAIRAYREEYRSISDRLKDYESRLNMIEKPNMSNLKERLDETEKIYAALLDQHANISLHIKKNEEIVTMVTEINNQIKRMEEDYELIGHLADITRGQNTYRLSFERFVLASFLDDILHAANVRLIKMTSGRYQLLRKTDRSKGNVQSGLELLIFDQYTGQERHVKTLSGGESFKAALSLALGLADVVQEHAGGVSLETMFIDEGFGTLDPESIDHAIEALMDIQSSGRLVGVISHVPELKERIDARLEVIAYQHGSKTEFRFLG</sequence>
<protein>
    <recommendedName>
        <fullName evidence="3">Nuclease SbcCD subunit C</fullName>
    </recommendedName>
</protein>
<dbReference type="EMBL" id="JAGYPN010000001">
    <property type="protein sequence ID" value="MBS4221832.1"/>
    <property type="molecule type" value="Genomic_DNA"/>
</dbReference>
<evidence type="ECO:0000313" key="6">
    <source>
        <dbReference type="EMBL" id="MBS4221832.1"/>
    </source>
</evidence>
<gene>
    <name evidence="6" type="ORF">KHA91_03555</name>
</gene>
<evidence type="ECO:0000256" key="4">
    <source>
        <dbReference type="SAM" id="Coils"/>
    </source>
</evidence>
<dbReference type="Gene3D" id="1.10.287.1490">
    <property type="match status" value="1"/>
</dbReference>
<reference evidence="6 7" key="1">
    <citation type="submission" date="2021-05" db="EMBL/GenBank/DDBJ databases">
        <title>Novel Bacillus species.</title>
        <authorList>
            <person name="Liu G."/>
        </authorList>
    </citation>
    <scope>NUCLEOTIDE SEQUENCE [LARGE SCALE GENOMIC DNA]</scope>
    <source>
        <strain evidence="6 7">FJAT-49682</strain>
    </source>
</reference>
<evidence type="ECO:0000313" key="7">
    <source>
        <dbReference type="Proteomes" id="UP000676456"/>
    </source>
</evidence>
<dbReference type="InterPro" id="IPR027417">
    <property type="entry name" value="P-loop_NTPase"/>
</dbReference>
<feature type="coiled-coil region" evidence="4">
    <location>
        <begin position="425"/>
        <end position="507"/>
    </location>
</feature>
<evidence type="ECO:0000256" key="1">
    <source>
        <dbReference type="ARBA" id="ARBA00006930"/>
    </source>
</evidence>
<dbReference type="InterPro" id="IPR038729">
    <property type="entry name" value="Rad50/SbcC_AAA"/>
</dbReference>
<feature type="coiled-coil region" evidence="4">
    <location>
        <begin position="625"/>
        <end position="662"/>
    </location>
</feature>
<keyword evidence="4" id="KW-0175">Coiled coil</keyword>
<dbReference type="Pfam" id="PF13558">
    <property type="entry name" value="SbcC_Walker_B"/>
    <property type="match status" value="1"/>
</dbReference>
<dbReference type="GO" id="GO:0016887">
    <property type="term" value="F:ATP hydrolysis activity"/>
    <property type="evidence" value="ECO:0007669"/>
    <property type="project" value="InterPro"/>
</dbReference>
<dbReference type="Pfam" id="PF13476">
    <property type="entry name" value="AAA_23"/>
    <property type="match status" value="1"/>
</dbReference>
<dbReference type="GO" id="GO:0006302">
    <property type="term" value="P:double-strand break repair"/>
    <property type="evidence" value="ECO:0007669"/>
    <property type="project" value="InterPro"/>
</dbReference>
<keyword evidence="7" id="KW-1185">Reference proteome</keyword>
<feature type="domain" description="Rad50/SbcC-type AAA" evidence="5">
    <location>
        <begin position="5"/>
        <end position="309"/>
    </location>
</feature>
<evidence type="ECO:0000256" key="2">
    <source>
        <dbReference type="ARBA" id="ARBA00011322"/>
    </source>
</evidence>
<comment type="similarity">
    <text evidence="1">Belongs to the SMC family. SbcC subfamily.</text>
</comment>
<accession>A0A942Z3U2</accession>
<comment type="caution">
    <text evidence="6">The sequence shown here is derived from an EMBL/GenBank/DDBJ whole genome shotgun (WGS) entry which is preliminary data.</text>
</comment>
<evidence type="ECO:0000256" key="3">
    <source>
        <dbReference type="ARBA" id="ARBA00013368"/>
    </source>
</evidence>
<dbReference type="RefSeq" id="WP_213096824.1">
    <property type="nucleotide sequence ID" value="NZ_JAGYPN010000001.1"/>
</dbReference>
<name>A0A942Z3U2_9BACI</name>
<dbReference type="Proteomes" id="UP000676456">
    <property type="component" value="Unassembled WGS sequence"/>
</dbReference>
<feature type="coiled-coil region" evidence="4">
    <location>
        <begin position="783"/>
        <end position="863"/>
    </location>
</feature>
<proteinExistence type="inferred from homology"/>